<gene>
    <name evidence="2" type="ordered locus">LCGL_1802</name>
</gene>
<evidence type="ECO:0000313" key="2">
    <source>
        <dbReference type="EMBL" id="BAK61262.1"/>
    </source>
</evidence>
<organism evidence="2 3">
    <name type="scientific">Lactococcus garvieae (strain Lg2)</name>
    <name type="common">Enterococcus seriolicida</name>
    <dbReference type="NCBI Taxonomy" id="420890"/>
    <lineage>
        <taxon>Bacteria</taxon>
        <taxon>Bacillati</taxon>
        <taxon>Bacillota</taxon>
        <taxon>Bacilli</taxon>
        <taxon>Lactobacillales</taxon>
        <taxon>Streptococcaceae</taxon>
        <taxon>Lactococcus</taxon>
    </lineage>
</organism>
<dbReference type="HOGENOM" id="CLU_156514_0_0_9"/>
<evidence type="ECO:0000313" key="3">
    <source>
        <dbReference type="Proteomes" id="UP000008520"/>
    </source>
</evidence>
<protein>
    <submittedName>
        <fullName evidence="2">Hypothetical phage protein</fullName>
    </submittedName>
</protein>
<proteinExistence type="predicted"/>
<accession>F9VG11</accession>
<feature type="transmembrane region" description="Helical" evidence="1">
    <location>
        <begin position="15"/>
        <end position="34"/>
    </location>
</feature>
<reference evidence="2 3" key="1">
    <citation type="journal article" date="2011" name="PLoS ONE">
        <title>Complete genome sequence and comparative analysis of the fish pathogen Lactococcus garvieae.</title>
        <authorList>
            <person name="Morita H."/>
            <person name="Toh H."/>
            <person name="Oshima K."/>
            <person name="Yoshizaki M."/>
            <person name="Kawanishi M."/>
            <person name="Nakaya K."/>
            <person name="Suzuki T."/>
            <person name="Miyauchi E."/>
            <person name="Ishii Y."/>
            <person name="Tanabe S."/>
            <person name="Murakami M."/>
            <person name="Hattori M."/>
        </authorList>
    </citation>
    <scope>NUCLEOTIDE SEQUENCE [LARGE SCALE GENOMIC DNA]</scope>
    <source>
        <strain evidence="2 3">Lg2</strain>
    </source>
</reference>
<dbReference type="EMBL" id="AP009333">
    <property type="protein sequence ID" value="BAK61262.1"/>
    <property type="molecule type" value="Genomic_DNA"/>
</dbReference>
<keyword evidence="1" id="KW-0812">Transmembrane</keyword>
<keyword evidence="3" id="KW-1185">Reference proteome</keyword>
<name>F9VG11_LACGL</name>
<dbReference type="Proteomes" id="UP000008520">
    <property type="component" value="Chromosome"/>
</dbReference>
<evidence type="ECO:0000256" key="1">
    <source>
        <dbReference type="SAM" id="Phobius"/>
    </source>
</evidence>
<dbReference type="InterPro" id="IPR015046">
    <property type="entry name" value="LciA_Immunity-like"/>
</dbReference>
<dbReference type="Pfam" id="PF08951">
    <property type="entry name" value="EntA_Immun"/>
    <property type="match status" value="1"/>
</dbReference>
<keyword evidence="1" id="KW-0472">Membrane</keyword>
<sequence>MSCICILGQRLIQTAYIFTVYPVFIVCITLVVLSKEKRMKNKIKQAEIDVLNDLYNIILNNHINGYERAILLSAKNELEYEQNYTKTLMKLQTELNGFAINSKLSPEVSNFYKQLPEYLLRIAPTNFTGIYRPF</sequence>
<dbReference type="AlphaFoldDB" id="F9VG11"/>
<keyword evidence="1" id="KW-1133">Transmembrane helix</keyword>
<dbReference type="GO" id="GO:0030153">
    <property type="term" value="P:bacteriocin immunity"/>
    <property type="evidence" value="ECO:0007669"/>
    <property type="project" value="InterPro"/>
</dbReference>
<dbReference type="STRING" id="420890.LCGL_1802"/>
<dbReference type="CDD" id="cd21059">
    <property type="entry name" value="LciA-like"/>
    <property type="match status" value="1"/>
</dbReference>
<dbReference type="KEGG" id="lgv:LCGL_1802"/>